<comment type="caution">
    <text evidence="11">The sequence shown here is derived from an EMBL/GenBank/DDBJ whole genome shotgun (WGS) entry which is preliminary data.</text>
</comment>
<dbReference type="Gene3D" id="1.20.5.1930">
    <property type="match status" value="1"/>
</dbReference>
<keyword evidence="3" id="KW-0597">Phosphoprotein</keyword>
<reference evidence="11 12" key="1">
    <citation type="submission" date="2024-12" db="EMBL/GenBank/DDBJ databases">
        <title>Forecasting of Potato common scab and diversities of Pathogenic streptomyces spp. in china.</title>
        <authorList>
            <person name="Handique U."/>
            <person name="Wu J."/>
        </authorList>
    </citation>
    <scope>NUCLEOTIDE SEQUENCE [LARGE SCALE GENOMIC DNA]</scope>
    <source>
        <strain evidence="11 12">ZRIMU1530</strain>
    </source>
</reference>
<dbReference type="InterPro" id="IPR050482">
    <property type="entry name" value="Sensor_HK_TwoCompSys"/>
</dbReference>
<evidence type="ECO:0000256" key="1">
    <source>
        <dbReference type="ARBA" id="ARBA00000085"/>
    </source>
</evidence>
<sequence>MHLTARLRRFTPASAAFHVAGLPIHLGVLVVLALPWLLFRPASVWAVLLAVLVPFTAVLSAVPVLTKVQRARFRAGLGVEIPVARIGRRQVAYHLLAGPLVTFAAVGVLLAWGVAVCASTFYVWIWAVPANWRLADAGYTAQGAYLTAAGLALLYGAARASGALARLDGRVAAARLGPSRTEQLARRVSTLAESRAGLVDAVDAERRRIERDLHDGAQQRLVSLAVNLGIARATLTGLPPDARRVLDEAHREAKEAIEELGALVRGLHPAVLEDRGLDAALSGLAGRAPIPVRVRVELSARPSATVESVAYFVVSEALTNVVKHAEASRAEVSVERFGPTLLVVVGDDGAGGARVGAGSGLAGLVKRVAAVDGKLSLDSPVGGPTVLTVELPCVP</sequence>
<evidence type="ECO:0000256" key="2">
    <source>
        <dbReference type="ARBA" id="ARBA00012438"/>
    </source>
</evidence>
<dbReference type="Pfam" id="PF07730">
    <property type="entry name" value="HisKA_3"/>
    <property type="match status" value="1"/>
</dbReference>
<evidence type="ECO:0000313" key="12">
    <source>
        <dbReference type="Proteomes" id="UP001631957"/>
    </source>
</evidence>
<organism evidence="11 12">
    <name type="scientific">Streptomyces niveiscabiei</name>
    <dbReference type="NCBI Taxonomy" id="164115"/>
    <lineage>
        <taxon>Bacteria</taxon>
        <taxon>Bacillati</taxon>
        <taxon>Actinomycetota</taxon>
        <taxon>Actinomycetes</taxon>
        <taxon>Kitasatosporales</taxon>
        <taxon>Streptomycetaceae</taxon>
        <taxon>Streptomyces</taxon>
    </lineage>
</organism>
<dbReference type="Pfam" id="PF02518">
    <property type="entry name" value="HATPase_c"/>
    <property type="match status" value="1"/>
</dbReference>
<evidence type="ECO:0000256" key="7">
    <source>
        <dbReference type="ARBA" id="ARBA00022840"/>
    </source>
</evidence>
<keyword evidence="12" id="KW-1185">Reference proteome</keyword>
<keyword evidence="4" id="KW-0808">Transferase</keyword>
<dbReference type="RefSeq" id="WP_109364993.1">
    <property type="nucleotide sequence ID" value="NZ_JBJVNI010000003.1"/>
</dbReference>
<dbReference type="Gene3D" id="3.30.565.10">
    <property type="entry name" value="Histidine kinase-like ATPase, C-terminal domain"/>
    <property type="match status" value="1"/>
</dbReference>
<evidence type="ECO:0000256" key="6">
    <source>
        <dbReference type="ARBA" id="ARBA00022777"/>
    </source>
</evidence>
<feature type="domain" description="Histidine kinase/HSP90-like ATPase" evidence="10">
    <location>
        <begin position="305"/>
        <end position="395"/>
    </location>
</feature>
<evidence type="ECO:0000256" key="3">
    <source>
        <dbReference type="ARBA" id="ARBA00022553"/>
    </source>
</evidence>
<evidence type="ECO:0000256" key="4">
    <source>
        <dbReference type="ARBA" id="ARBA00022679"/>
    </source>
</evidence>
<protein>
    <recommendedName>
        <fullName evidence="2">histidine kinase</fullName>
        <ecNumber evidence="2">2.7.13.3</ecNumber>
    </recommendedName>
</protein>
<evidence type="ECO:0000256" key="8">
    <source>
        <dbReference type="ARBA" id="ARBA00023012"/>
    </source>
</evidence>
<evidence type="ECO:0000313" key="11">
    <source>
        <dbReference type="EMBL" id="MFM9608192.1"/>
    </source>
</evidence>
<proteinExistence type="predicted"/>
<dbReference type="PANTHER" id="PTHR24421">
    <property type="entry name" value="NITRATE/NITRITE SENSOR PROTEIN NARX-RELATED"/>
    <property type="match status" value="1"/>
</dbReference>
<dbReference type="EMBL" id="JBJVNI010000003">
    <property type="protein sequence ID" value="MFM9608192.1"/>
    <property type="molecule type" value="Genomic_DNA"/>
</dbReference>
<name>A0ABW9HMT9_9ACTN</name>
<keyword evidence="9" id="KW-1133">Transmembrane helix</keyword>
<dbReference type="SUPFAM" id="SSF55874">
    <property type="entry name" value="ATPase domain of HSP90 chaperone/DNA topoisomerase II/histidine kinase"/>
    <property type="match status" value="1"/>
</dbReference>
<evidence type="ECO:0000259" key="10">
    <source>
        <dbReference type="SMART" id="SM00387"/>
    </source>
</evidence>
<comment type="catalytic activity">
    <reaction evidence="1">
        <text>ATP + protein L-histidine = ADP + protein N-phospho-L-histidine.</text>
        <dbReference type="EC" id="2.7.13.3"/>
    </reaction>
</comment>
<keyword evidence="5" id="KW-0547">Nucleotide-binding</keyword>
<feature type="transmembrane region" description="Helical" evidence="9">
    <location>
        <begin position="95"/>
        <end position="127"/>
    </location>
</feature>
<dbReference type="InterPro" id="IPR003594">
    <property type="entry name" value="HATPase_dom"/>
</dbReference>
<evidence type="ECO:0000256" key="9">
    <source>
        <dbReference type="SAM" id="Phobius"/>
    </source>
</evidence>
<dbReference type="SMART" id="SM00387">
    <property type="entry name" value="HATPase_c"/>
    <property type="match status" value="1"/>
</dbReference>
<keyword evidence="9" id="KW-0812">Transmembrane</keyword>
<dbReference type="EC" id="2.7.13.3" evidence="2"/>
<accession>A0ABW9HMT9</accession>
<dbReference type="GO" id="GO:0016301">
    <property type="term" value="F:kinase activity"/>
    <property type="evidence" value="ECO:0007669"/>
    <property type="project" value="UniProtKB-KW"/>
</dbReference>
<dbReference type="Proteomes" id="UP001631957">
    <property type="component" value="Unassembled WGS sequence"/>
</dbReference>
<dbReference type="PANTHER" id="PTHR24421:SF10">
    <property type="entry name" value="NITRATE_NITRITE SENSOR PROTEIN NARQ"/>
    <property type="match status" value="1"/>
</dbReference>
<feature type="transmembrane region" description="Helical" evidence="9">
    <location>
        <begin position="139"/>
        <end position="158"/>
    </location>
</feature>
<dbReference type="InterPro" id="IPR011712">
    <property type="entry name" value="Sig_transdc_His_kin_sub3_dim/P"/>
</dbReference>
<feature type="transmembrane region" description="Helical" evidence="9">
    <location>
        <begin position="12"/>
        <end position="38"/>
    </location>
</feature>
<keyword evidence="7" id="KW-0067">ATP-binding</keyword>
<keyword evidence="9" id="KW-0472">Membrane</keyword>
<evidence type="ECO:0000256" key="5">
    <source>
        <dbReference type="ARBA" id="ARBA00022741"/>
    </source>
</evidence>
<dbReference type="CDD" id="cd16917">
    <property type="entry name" value="HATPase_UhpB-NarQ-NarX-like"/>
    <property type="match status" value="1"/>
</dbReference>
<dbReference type="InterPro" id="IPR036890">
    <property type="entry name" value="HATPase_C_sf"/>
</dbReference>
<keyword evidence="6 11" id="KW-0418">Kinase</keyword>
<feature type="transmembrane region" description="Helical" evidence="9">
    <location>
        <begin position="44"/>
        <end position="65"/>
    </location>
</feature>
<keyword evidence="8" id="KW-0902">Two-component regulatory system</keyword>
<gene>
    <name evidence="11" type="ORF">ACKI18_05645</name>
</gene>